<dbReference type="GO" id="GO:0004721">
    <property type="term" value="F:phosphoprotein phosphatase activity"/>
    <property type="evidence" value="ECO:0007669"/>
    <property type="project" value="TreeGrafter"/>
</dbReference>
<name>A0A1Q2KXA4_9BACL</name>
<evidence type="ECO:0000256" key="9">
    <source>
        <dbReference type="ARBA" id="ARBA00022840"/>
    </source>
</evidence>
<dbReference type="Pfam" id="PF00989">
    <property type="entry name" value="PAS"/>
    <property type="match status" value="1"/>
</dbReference>
<dbReference type="PROSITE" id="PS50112">
    <property type="entry name" value="PAS"/>
    <property type="match status" value="1"/>
</dbReference>
<dbReference type="Pfam" id="PF00512">
    <property type="entry name" value="HisKA"/>
    <property type="match status" value="1"/>
</dbReference>
<dbReference type="InterPro" id="IPR003660">
    <property type="entry name" value="HAMP_dom"/>
</dbReference>
<dbReference type="GO" id="GO:0005886">
    <property type="term" value="C:plasma membrane"/>
    <property type="evidence" value="ECO:0007669"/>
    <property type="project" value="UniProtKB-SubCell"/>
</dbReference>
<feature type="domain" description="Histidine kinase" evidence="13">
    <location>
        <begin position="251"/>
        <end position="468"/>
    </location>
</feature>
<proteinExistence type="predicted"/>
<dbReference type="SUPFAM" id="SSF47384">
    <property type="entry name" value="Homodimeric domain of signal transducing histidine kinase"/>
    <property type="match status" value="1"/>
</dbReference>
<accession>A0A1Q2KXA4</accession>
<dbReference type="GO" id="GO:0005524">
    <property type="term" value="F:ATP binding"/>
    <property type="evidence" value="ECO:0007669"/>
    <property type="project" value="UniProtKB-KW"/>
</dbReference>
<sequence length="470" mass="52431">MSSMKNRLLLLFMAWNATLLAGLFLLIGQLFPLYAGEEGTRPEFLWLMLALFFVFAFILNFIFGTRLIQVYAQPIQAAAETAMELAKGNYKARAPEVRSGRTLQLGTAVNVLARSLQEMSAVRELEQERLKTLIENMGSGLIMIGRRGKISLMNKSFAASFGLSLENTQDRAYQEIALPDRLIALIEDVFLSEDSINTQITVTDGVHTTHFAVYGAPVISGHGKWLGIVIVLHDITELKRLEQIRKDFVANVSHELRTPVTSIKGFTETLLDGAYEDRSSLLMFLEIIQKESNRIMLLIQDLLDLSKIEQSGFHLNLGDTDLNHVAARAAETVQLAASDKNIRLVIETASDARIQGDADRLLQVVTNLLSNAVVYSPEDTEIWLRIKEGKRHVTVEVEDQGIGIAQQEIPRVFERFYRVDRARSRNSGGTGLGLAIVKHLTEAHHGRIQVISEPGQGTTFQVVLPRTQPE</sequence>
<dbReference type="GO" id="GO:0000155">
    <property type="term" value="F:phosphorelay sensor kinase activity"/>
    <property type="evidence" value="ECO:0007669"/>
    <property type="project" value="InterPro"/>
</dbReference>
<dbReference type="FunFam" id="1.10.287.130:FF:000008">
    <property type="entry name" value="Two-component sensor histidine kinase"/>
    <property type="match status" value="1"/>
</dbReference>
<dbReference type="SUPFAM" id="SSF55874">
    <property type="entry name" value="ATPase domain of HSP90 chaperone/DNA topoisomerase II/histidine kinase"/>
    <property type="match status" value="1"/>
</dbReference>
<dbReference type="InterPro" id="IPR000014">
    <property type="entry name" value="PAS"/>
</dbReference>
<keyword evidence="9" id="KW-0067">ATP-binding</keyword>
<dbReference type="CDD" id="cd00130">
    <property type="entry name" value="PAS"/>
    <property type="match status" value="1"/>
</dbReference>
<keyword evidence="5" id="KW-0597">Phosphoprotein</keyword>
<evidence type="ECO:0000259" key="13">
    <source>
        <dbReference type="PROSITE" id="PS50109"/>
    </source>
</evidence>
<evidence type="ECO:0000256" key="6">
    <source>
        <dbReference type="ARBA" id="ARBA00022679"/>
    </source>
</evidence>
<dbReference type="SMART" id="SM00091">
    <property type="entry name" value="PAS"/>
    <property type="match status" value="1"/>
</dbReference>
<dbReference type="Gene3D" id="1.10.287.130">
    <property type="match status" value="1"/>
</dbReference>
<dbReference type="InterPro" id="IPR003661">
    <property type="entry name" value="HisK_dim/P_dom"/>
</dbReference>
<dbReference type="RefSeq" id="WP_077588699.1">
    <property type="nucleotide sequence ID" value="NZ_CP019640.1"/>
</dbReference>
<organism evidence="16 17">
    <name type="scientific">Planococcus lenghuensis</name>
    <dbReference type="NCBI Taxonomy" id="2213202"/>
    <lineage>
        <taxon>Bacteria</taxon>
        <taxon>Bacillati</taxon>
        <taxon>Bacillota</taxon>
        <taxon>Bacilli</taxon>
        <taxon>Bacillales</taxon>
        <taxon>Caryophanaceae</taxon>
        <taxon>Planococcus</taxon>
    </lineage>
</organism>
<evidence type="ECO:0000256" key="10">
    <source>
        <dbReference type="ARBA" id="ARBA00023012"/>
    </source>
</evidence>
<comment type="catalytic activity">
    <reaction evidence="1">
        <text>ATP + protein L-histidine = ADP + protein N-phospho-L-histidine.</text>
        <dbReference type="EC" id="2.7.13.3"/>
    </reaction>
</comment>
<evidence type="ECO:0000259" key="14">
    <source>
        <dbReference type="PROSITE" id="PS50112"/>
    </source>
</evidence>
<dbReference type="CDD" id="cd00075">
    <property type="entry name" value="HATPase"/>
    <property type="match status" value="1"/>
</dbReference>
<dbReference type="Gene3D" id="6.10.340.10">
    <property type="match status" value="1"/>
</dbReference>
<evidence type="ECO:0000259" key="15">
    <source>
        <dbReference type="PROSITE" id="PS50885"/>
    </source>
</evidence>
<dbReference type="CDD" id="cd00082">
    <property type="entry name" value="HisKA"/>
    <property type="match status" value="1"/>
</dbReference>
<dbReference type="SUPFAM" id="SSF55785">
    <property type="entry name" value="PYP-like sensor domain (PAS domain)"/>
    <property type="match status" value="1"/>
</dbReference>
<evidence type="ECO:0000256" key="11">
    <source>
        <dbReference type="ARBA" id="ARBA00023136"/>
    </source>
</evidence>
<dbReference type="SMART" id="SM00388">
    <property type="entry name" value="HisKA"/>
    <property type="match status" value="1"/>
</dbReference>
<protein>
    <recommendedName>
        <fullName evidence="3">histidine kinase</fullName>
        <ecNumber evidence="3">2.7.13.3</ecNumber>
    </recommendedName>
</protein>
<dbReference type="Gene3D" id="3.30.565.10">
    <property type="entry name" value="Histidine kinase-like ATPase, C-terminal domain"/>
    <property type="match status" value="1"/>
</dbReference>
<reference evidence="16 17" key="1">
    <citation type="submission" date="2017-02" db="EMBL/GenBank/DDBJ databases">
        <title>The complete genomic sequence of a novel cold adapted crude oil-degrading bacterium Planococcus qaidamina Y42.</title>
        <authorList>
            <person name="Yang R."/>
        </authorList>
    </citation>
    <scope>NUCLEOTIDE SEQUENCE [LARGE SCALE GENOMIC DNA]</scope>
    <source>
        <strain evidence="16 17">Y42</strain>
    </source>
</reference>
<feature type="domain" description="HAMP" evidence="15">
    <location>
        <begin position="69"/>
        <end position="121"/>
    </location>
</feature>
<evidence type="ECO:0000256" key="12">
    <source>
        <dbReference type="SAM" id="Phobius"/>
    </source>
</evidence>
<dbReference type="PROSITE" id="PS50885">
    <property type="entry name" value="HAMP"/>
    <property type="match status" value="1"/>
</dbReference>
<gene>
    <name evidence="16" type="ORF">B0X71_06785</name>
</gene>
<dbReference type="GO" id="GO:0016036">
    <property type="term" value="P:cellular response to phosphate starvation"/>
    <property type="evidence" value="ECO:0007669"/>
    <property type="project" value="TreeGrafter"/>
</dbReference>
<dbReference type="Proteomes" id="UP000188184">
    <property type="component" value="Chromosome"/>
</dbReference>
<dbReference type="InterPro" id="IPR005467">
    <property type="entry name" value="His_kinase_dom"/>
</dbReference>
<comment type="subcellular location">
    <subcellularLocation>
        <location evidence="2">Cell membrane</location>
        <topology evidence="2">Multi-pass membrane protein</topology>
    </subcellularLocation>
</comment>
<dbReference type="KEGG" id="pmar:B0X71_06785"/>
<evidence type="ECO:0000256" key="1">
    <source>
        <dbReference type="ARBA" id="ARBA00000085"/>
    </source>
</evidence>
<keyword evidence="17" id="KW-1185">Reference proteome</keyword>
<dbReference type="EC" id="2.7.13.3" evidence="3"/>
<dbReference type="InterPro" id="IPR036890">
    <property type="entry name" value="HATPase_C_sf"/>
</dbReference>
<keyword evidence="11 12" id="KW-0472">Membrane</keyword>
<dbReference type="InterPro" id="IPR003594">
    <property type="entry name" value="HATPase_dom"/>
</dbReference>
<evidence type="ECO:0000313" key="16">
    <source>
        <dbReference type="EMBL" id="AQQ52821.1"/>
    </source>
</evidence>
<dbReference type="AlphaFoldDB" id="A0A1Q2KXA4"/>
<dbReference type="OrthoDB" id="9813151at2"/>
<dbReference type="Gene3D" id="3.30.450.20">
    <property type="entry name" value="PAS domain"/>
    <property type="match status" value="1"/>
</dbReference>
<dbReference type="SMART" id="SM00387">
    <property type="entry name" value="HATPase_c"/>
    <property type="match status" value="1"/>
</dbReference>
<keyword evidence="7" id="KW-0547">Nucleotide-binding</keyword>
<feature type="transmembrane region" description="Helical" evidence="12">
    <location>
        <begin position="45"/>
        <end position="63"/>
    </location>
</feature>
<keyword evidence="4" id="KW-1003">Cell membrane</keyword>
<dbReference type="PANTHER" id="PTHR45453">
    <property type="entry name" value="PHOSPHATE REGULON SENSOR PROTEIN PHOR"/>
    <property type="match status" value="1"/>
</dbReference>
<dbReference type="InterPro" id="IPR004358">
    <property type="entry name" value="Sig_transdc_His_kin-like_C"/>
</dbReference>
<keyword evidence="8 16" id="KW-0418">Kinase</keyword>
<dbReference type="NCBIfam" id="TIGR00229">
    <property type="entry name" value="sensory_box"/>
    <property type="match status" value="1"/>
</dbReference>
<evidence type="ECO:0000256" key="7">
    <source>
        <dbReference type="ARBA" id="ARBA00022741"/>
    </source>
</evidence>
<keyword evidence="6" id="KW-0808">Transferase</keyword>
<feature type="domain" description="PAS" evidence="14">
    <location>
        <begin position="126"/>
        <end position="180"/>
    </location>
</feature>
<evidence type="ECO:0000256" key="2">
    <source>
        <dbReference type="ARBA" id="ARBA00004651"/>
    </source>
</evidence>
<dbReference type="NCBIfam" id="NF046044">
    <property type="entry name" value="PnpS"/>
    <property type="match status" value="1"/>
</dbReference>
<dbReference type="PANTHER" id="PTHR45453:SF1">
    <property type="entry name" value="PHOSPHATE REGULON SENSOR PROTEIN PHOR"/>
    <property type="match status" value="1"/>
</dbReference>
<dbReference type="EMBL" id="CP019640">
    <property type="protein sequence ID" value="AQQ52821.1"/>
    <property type="molecule type" value="Genomic_DNA"/>
</dbReference>
<keyword evidence="12" id="KW-0812">Transmembrane</keyword>
<dbReference type="PROSITE" id="PS50109">
    <property type="entry name" value="HIS_KIN"/>
    <property type="match status" value="1"/>
</dbReference>
<evidence type="ECO:0000256" key="3">
    <source>
        <dbReference type="ARBA" id="ARBA00012438"/>
    </source>
</evidence>
<dbReference type="InterPro" id="IPR035965">
    <property type="entry name" value="PAS-like_dom_sf"/>
</dbReference>
<dbReference type="Pfam" id="PF02518">
    <property type="entry name" value="HATPase_c"/>
    <property type="match status" value="1"/>
</dbReference>
<dbReference type="InterPro" id="IPR050351">
    <property type="entry name" value="BphY/WalK/GraS-like"/>
</dbReference>
<evidence type="ECO:0000313" key="17">
    <source>
        <dbReference type="Proteomes" id="UP000188184"/>
    </source>
</evidence>
<dbReference type="InterPro" id="IPR036097">
    <property type="entry name" value="HisK_dim/P_sf"/>
</dbReference>
<dbReference type="InterPro" id="IPR013767">
    <property type="entry name" value="PAS_fold"/>
</dbReference>
<keyword evidence="10" id="KW-0902">Two-component regulatory system</keyword>
<evidence type="ECO:0000256" key="5">
    <source>
        <dbReference type="ARBA" id="ARBA00022553"/>
    </source>
</evidence>
<evidence type="ECO:0000256" key="4">
    <source>
        <dbReference type="ARBA" id="ARBA00022475"/>
    </source>
</evidence>
<evidence type="ECO:0000256" key="8">
    <source>
        <dbReference type="ARBA" id="ARBA00022777"/>
    </source>
</evidence>
<dbReference type="PRINTS" id="PR00344">
    <property type="entry name" value="BCTRLSENSOR"/>
</dbReference>
<dbReference type="GO" id="GO:0006355">
    <property type="term" value="P:regulation of DNA-templated transcription"/>
    <property type="evidence" value="ECO:0007669"/>
    <property type="project" value="InterPro"/>
</dbReference>
<keyword evidence="12" id="KW-1133">Transmembrane helix</keyword>
<dbReference type="FunFam" id="3.30.565.10:FF:000006">
    <property type="entry name" value="Sensor histidine kinase WalK"/>
    <property type="match status" value="1"/>
</dbReference>